<keyword evidence="3" id="KW-0804">Transcription</keyword>
<dbReference type="InterPro" id="IPR002577">
    <property type="entry name" value="HTH_HxlR"/>
</dbReference>
<evidence type="ECO:0000259" key="4">
    <source>
        <dbReference type="PROSITE" id="PS51118"/>
    </source>
</evidence>
<name>A0A4Q1SI85_9BACT</name>
<gene>
    <name evidence="5" type="ORF">ESZ00_05255</name>
</gene>
<sequence length="131" mass="14724">MAWPKSTKTVRVPKGNLFASDCPTRIILDDVTSRWGSLVLVLLLESSYRFSELAYRIGGVSEKMLAQTLRALEQDGFVLRTVHATKPPRVEYSLTPLGREMAERMLVLTEFIEKNLGKIMANRARAAKQTA</sequence>
<evidence type="ECO:0000256" key="2">
    <source>
        <dbReference type="ARBA" id="ARBA00023125"/>
    </source>
</evidence>
<feature type="domain" description="HTH hxlR-type" evidence="4">
    <location>
        <begin position="22"/>
        <end position="120"/>
    </location>
</feature>
<proteinExistence type="predicted"/>
<dbReference type="AlphaFoldDB" id="A0A4Q1SI85"/>
<evidence type="ECO:0000313" key="5">
    <source>
        <dbReference type="EMBL" id="RXS97318.1"/>
    </source>
</evidence>
<accession>A0A4Q1SI85</accession>
<evidence type="ECO:0000256" key="3">
    <source>
        <dbReference type="ARBA" id="ARBA00023163"/>
    </source>
</evidence>
<evidence type="ECO:0000313" key="6">
    <source>
        <dbReference type="Proteomes" id="UP000290253"/>
    </source>
</evidence>
<keyword evidence="1" id="KW-0805">Transcription regulation</keyword>
<dbReference type="SUPFAM" id="SSF46785">
    <property type="entry name" value="Winged helix' DNA-binding domain"/>
    <property type="match status" value="1"/>
</dbReference>
<dbReference type="Proteomes" id="UP000290253">
    <property type="component" value="Unassembled WGS sequence"/>
</dbReference>
<organism evidence="5 6">
    <name type="scientific">Silvibacterium dinghuense</name>
    <dbReference type="NCBI Taxonomy" id="1560006"/>
    <lineage>
        <taxon>Bacteria</taxon>
        <taxon>Pseudomonadati</taxon>
        <taxon>Acidobacteriota</taxon>
        <taxon>Terriglobia</taxon>
        <taxon>Terriglobales</taxon>
        <taxon>Acidobacteriaceae</taxon>
        <taxon>Silvibacterium</taxon>
    </lineage>
</organism>
<keyword evidence="2" id="KW-0238">DNA-binding</keyword>
<reference evidence="5 6" key="1">
    <citation type="journal article" date="2016" name="Int. J. Syst. Evol. Microbiol.">
        <title>Acidipila dinghuensis sp. nov., an acidobacterium isolated from forest soil.</title>
        <authorList>
            <person name="Jiang Y.W."/>
            <person name="Wang J."/>
            <person name="Chen M.H."/>
            <person name="Lv Y.Y."/>
            <person name="Qiu L.H."/>
        </authorList>
    </citation>
    <scope>NUCLEOTIDE SEQUENCE [LARGE SCALE GENOMIC DNA]</scope>
    <source>
        <strain evidence="5 6">DHOF10</strain>
    </source>
</reference>
<dbReference type="Pfam" id="PF01638">
    <property type="entry name" value="HxlR"/>
    <property type="match status" value="1"/>
</dbReference>
<dbReference type="GO" id="GO:0003677">
    <property type="term" value="F:DNA binding"/>
    <property type="evidence" value="ECO:0007669"/>
    <property type="project" value="UniProtKB-KW"/>
</dbReference>
<dbReference type="InterPro" id="IPR036388">
    <property type="entry name" value="WH-like_DNA-bd_sf"/>
</dbReference>
<dbReference type="RefSeq" id="WP_129207097.1">
    <property type="nucleotide sequence ID" value="NZ_BMGU01000001.1"/>
</dbReference>
<dbReference type="PANTHER" id="PTHR33204">
    <property type="entry name" value="TRANSCRIPTIONAL REGULATOR, MARR FAMILY"/>
    <property type="match status" value="1"/>
</dbReference>
<dbReference type="PANTHER" id="PTHR33204:SF37">
    <property type="entry name" value="HTH-TYPE TRANSCRIPTIONAL REGULATOR YODB"/>
    <property type="match status" value="1"/>
</dbReference>
<protein>
    <submittedName>
        <fullName evidence="5">Transcriptional regulator</fullName>
    </submittedName>
</protein>
<dbReference type="OrthoDB" id="9791143at2"/>
<keyword evidence="6" id="KW-1185">Reference proteome</keyword>
<comment type="caution">
    <text evidence="5">The sequence shown here is derived from an EMBL/GenBank/DDBJ whole genome shotgun (WGS) entry which is preliminary data.</text>
</comment>
<dbReference type="InterPro" id="IPR036390">
    <property type="entry name" value="WH_DNA-bd_sf"/>
</dbReference>
<dbReference type="EMBL" id="SDMK01000001">
    <property type="protein sequence ID" value="RXS97318.1"/>
    <property type="molecule type" value="Genomic_DNA"/>
</dbReference>
<dbReference type="PROSITE" id="PS51118">
    <property type="entry name" value="HTH_HXLR"/>
    <property type="match status" value="1"/>
</dbReference>
<evidence type="ECO:0000256" key="1">
    <source>
        <dbReference type="ARBA" id="ARBA00023015"/>
    </source>
</evidence>
<dbReference type="Gene3D" id="1.10.10.10">
    <property type="entry name" value="Winged helix-like DNA-binding domain superfamily/Winged helix DNA-binding domain"/>
    <property type="match status" value="1"/>
</dbReference>